<dbReference type="AlphaFoldDB" id="K6Z170"/>
<accession>K6Z170</accession>
<dbReference type="EMBL" id="BAEQ01000051">
    <property type="protein sequence ID" value="GAC29931.1"/>
    <property type="molecule type" value="Genomic_DNA"/>
</dbReference>
<reference evidence="2" key="1">
    <citation type="journal article" date="2014" name="Environ. Microbiol.">
        <title>Comparative genomics of the marine bacterial genus Glaciecola reveals the high degree of genomic diversity and genomic characteristic for cold adaptation.</title>
        <authorList>
            <person name="Qin Q.L."/>
            <person name="Xie B.B."/>
            <person name="Yu Y."/>
            <person name="Shu Y.L."/>
            <person name="Rong J.C."/>
            <person name="Zhang Y.J."/>
            <person name="Zhao D.L."/>
            <person name="Chen X.L."/>
            <person name="Zhang X.Y."/>
            <person name="Chen B."/>
            <person name="Zhou B.C."/>
            <person name="Zhang Y.Z."/>
        </authorList>
    </citation>
    <scope>NUCLEOTIDE SEQUENCE [LARGE SCALE GENOMIC DNA]</scope>
    <source>
        <strain evidence="2">ACAM 615</strain>
    </source>
</reference>
<name>K6Z170_9ALTE</name>
<keyword evidence="2" id="KW-1185">Reference proteome</keyword>
<dbReference type="Proteomes" id="UP000006251">
    <property type="component" value="Unassembled WGS sequence"/>
</dbReference>
<organism evidence="1 2">
    <name type="scientific">Brumicola pallidula DSM 14239 = ACAM 615</name>
    <dbReference type="NCBI Taxonomy" id="1121922"/>
    <lineage>
        <taxon>Bacteria</taxon>
        <taxon>Pseudomonadati</taxon>
        <taxon>Pseudomonadota</taxon>
        <taxon>Gammaproteobacteria</taxon>
        <taxon>Alteromonadales</taxon>
        <taxon>Alteromonadaceae</taxon>
        <taxon>Brumicola</taxon>
    </lineage>
</organism>
<sequence length="66" mass="7676">MNNKAKQAWTQLGTNKLVNLNSFSLFCPPDWGFCVQCKSVLHFQTWFFYQSSSQNKQVQATDLRTI</sequence>
<evidence type="ECO:0000313" key="1">
    <source>
        <dbReference type="EMBL" id="GAC29931.1"/>
    </source>
</evidence>
<gene>
    <name evidence="1" type="ORF">GPAL_3080</name>
</gene>
<protein>
    <submittedName>
        <fullName evidence="1">Uncharacterized protein</fullName>
    </submittedName>
</protein>
<evidence type="ECO:0000313" key="2">
    <source>
        <dbReference type="Proteomes" id="UP000006251"/>
    </source>
</evidence>
<comment type="caution">
    <text evidence="1">The sequence shown here is derived from an EMBL/GenBank/DDBJ whole genome shotgun (WGS) entry which is preliminary data.</text>
</comment>
<proteinExistence type="predicted"/>